<dbReference type="GO" id="GO:0020037">
    <property type="term" value="F:heme binding"/>
    <property type="evidence" value="ECO:0007669"/>
    <property type="project" value="InterPro"/>
</dbReference>
<evidence type="ECO:0000313" key="7">
    <source>
        <dbReference type="EMBL" id="NDL65275.1"/>
    </source>
</evidence>
<proteinExistence type="predicted"/>
<feature type="signal peptide" evidence="5">
    <location>
        <begin position="1"/>
        <end position="19"/>
    </location>
</feature>
<name>A0A845SWK8_9GAMM</name>
<dbReference type="GO" id="GO:0046872">
    <property type="term" value="F:metal ion binding"/>
    <property type="evidence" value="ECO:0007669"/>
    <property type="project" value="UniProtKB-KW"/>
</dbReference>
<evidence type="ECO:0000256" key="2">
    <source>
        <dbReference type="ARBA" id="ARBA00022723"/>
    </source>
</evidence>
<dbReference type="AlphaFoldDB" id="A0A845SWK8"/>
<keyword evidence="2 4" id="KW-0479">Metal-binding</keyword>
<keyword evidence="1 4" id="KW-0349">Heme</keyword>
<feature type="chain" id="PRO_5032950987" evidence="5">
    <location>
        <begin position="20"/>
        <end position="112"/>
    </location>
</feature>
<keyword evidence="8" id="KW-1185">Reference proteome</keyword>
<dbReference type="PROSITE" id="PS51007">
    <property type="entry name" value="CYTC"/>
    <property type="match status" value="1"/>
</dbReference>
<evidence type="ECO:0000256" key="3">
    <source>
        <dbReference type="ARBA" id="ARBA00023004"/>
    </source>
</evidence>
<dbReference type="Proteomes" id="UP000461443">
    <property type="component" value="Unassembled WGS sequence"/>
</dbReference>
<evidence type="ECO:0000256" key="1">
    <source>
        <dbReference type="ARBA" id="ARBA00022617"/>
    </source>
</evidence>
<reference evidence="7 8" key="2">
    <citation type="submission" date="2020-02" db="EMBL/GenBank/DDBJ databases">
        <title>The new genus of Enterobacteriales.</title>
        <authorList>
            <person name="Kim I.S."/>
        </authorList>
    </citation>
    <scope>NUCLEOTIDE SEQUENCE [LARGE SCALE GENOMIC DNA]</scope>
    <source>
        <strain evidence="7 8">SAP-6</strain>
    </source>
</reference>
<comment type="caution">
    <text evidence="7">The sequence shown here is derived from an EMBL/GenBank/DDBJ whole genome shotgun (WGS) entry which is preliminary data.</text>
</comment>
<evidence type="ECO:0000259" key="6">
    <source>
        <dbReference type="PROSITE" id="PS51007"/>
    </source>
</evidence>
<dbReference type="GO" id="GO:0009055">
    <property type="term" value="F:electron transfer activity"/>
    <property type="evidence" value="ECO:0007669"/>
    <property type="project" value="InterPro"/>
</dbReference>
<keyword evidence="3 4" id="KW-0408">Iron</keyword>
<gene>
    <name evidence="7" type="ORF">GRH90_21315</name>
</gene>
<reference evidence="7 8" key="1">
    <citation type="submission" date="2019-12" db="EMBL/GenBank/DDBJ databases">
        <authorList>
            <person name="Lee S.D."/>
        </authorList>
    </citation>
    <scope>NUCLEOTIDE SEQUENCE [LARGE SCALE GENOMIC DNA]</scope>
    <source>
        <strain evidence="7 8">SAP-6</strain>
    </source>
</reference>
<keyword evidence="5" id="KW-0732">Signal</keyword>
<feature type="domain" description="Cytochrome c" evidence="6">
    <location>
        <begin position="19"/>
        <end position="100"/>
    </location>
</feature>
<dbReference type="InterPro" id="IPR009056">
    <property type="entry name" value="Cyt_c-like_dom"/>
</dbReference>
<dbReference type="SUPFAM" id="SSF46626">
    <property type="entry name" value="Cytochrome c"/>
    <property type="match status" value="1"/>
</dbReference>
<dbReference type="Gene3D" id="1.10.760.10">
    <property type="entry name" value="Cytochrome c-like domain"/>
    <property type="match status" value="1"/>
</dbReference>
<evidence type="ECO:0000256" key="5">
    <source>
        <dbReference type="SAM" id="SignalP"/>
    </source>
</evidence>
<dbReference type="Pfam" id="PF13442">
    <property type="entry name" value="Cytochrome_CBB3"/>
    <property type="match status" value="1"/>
</dbReference>
<organism evidence="7 8">
    <name type="scientific">Acerihabitans arboris</name>
    <dbReference type="NCBI Taxonomy" id="2691583"/>
    <lineage>
        <taxon>Bacteria</taxon>
        <taxon>Pseudomonadati</taxon>
        <taxon>Pseudomonadota</taxon>
        <taxon>Gammaproteobacteria</taxon>
        <taxon>Enterobacterales</taxon>
        <taxon>Pectobacteriaceae</taxon>
        <taxon>Acerihabitans</taxon>
    </lineage>
</organism>
<dbReference type="EMBL" id="WUBS01000017">
    <property type="protein sequence ID" value="NDL65275.1"/>
    <property type="molecule type" value="Genomic_DNA"/>
</dbReference>
<dbReference type="RefSeq" id="WP_162367979.1">
    <property type="nucleotide sequence ID" value="NZ_WUBS01000017.1"/>
</dbReference>
<sequence>MKRLIVGVLVICISGTALADASDAAKKYAQGCADCHGRKADRAAFGKAPPLVSLSREQLVGALTDRRDGKVATSGAAQRAKTALTDEDIQGLAGYIRSLAPGADSAAPAVAN</sequence>
<protein>
    <submittedName>
        <fullName evidence="7">C-type cytochrome</fullName>
    </submittedName>
</protein>
<evidence type="ECO:0000313" key="8">
    <source>
        <dbReference type="Proteomes" id="UP000461443"/>
    </source>
</evidence>
<accession>A0A845SWK8</accession>
<evidence type="ECO:0000256" key="4">
    <source>
        <dbReference type="PROSITE-ProRule" id="PRU00433"/>
    </source>
</evidence>
<dbReference type="InterPro" id="IPR036909">
    <property type="entry name" value="Cyt_c-like_dom_sf"/>
</dbReference>